<comment type="cofactor">
    <cofactor evidence="1">
        <name>Zn(2+)</name>
        <dbReference type="ChEBI" id="CHEBI:29105"/>
    </cofactor>
</comment>
<dbReference type="SUPFAM" id="SSF55031">
    <property type="entry name" value="Bacterial exopeptidase dimerisation domain"/>
    <property type="match status" value="1"/>
</dbReference>
<evidence type="ECO:0000313" key="10">
    <source>
        <dbReference type="Proteomes" id="UP000001887"/>
    </source>
</evidence>
<evidence type="ECO:0000256" key="5">
    <source>
        <dbReference type="PIRNR" id="PIRNR001123"/>
    </source>
</evidence>
<proteinExistence type="inferred from homology"/>
<dbReference type="InterPro" id="IPR036264">
    <property type="entry name" value="Bact_exopeptidase_dim_dom"/>
</dbReference>
<evidence type="ECO:0000259" key="8">
    <source>
        <dbReference type="Pfam" id="PF07687"/>
    </source>
</evidence>
<evidence type="ECO:0000256" key="3">
    <source>
        <dbReference type="ARBA" id="ARBA00022801"/>
    </source>
</evidence>
<dbReference type="eggNOG" id="COG2195">
    <property type="taxonomic scope" value="Bacteria"/>
</dbReference>
<keyword evidence="10" id="KW-1185">Reference proteome</keyword>
<evidence type="ECO:0000313" key="9">
    <source>
        <dbReference type="EMBL" id="ADB19352.1"/>
    </source>
</evidence>
<gene>
    <name evidence="9" type="ordered locus">Psta_4711</name>
</gene>
<dbReference type="GO" id="GO:0046872">
    <property type="term" value="F:metal ion binding"/>
    <property type="evidence" value="ECO:0007669"/>
    <property type="project" value="UniProtKB-UniRule"/>
</dbReference>
<name>D2R821_PIRSD</name>
<feature type="active site" description="Proton acceptor" evidence="6">
    <location>
        <position position="155"/>
    </location>
</feature>
<dbReference type="KEGG" id="psl:Psta_4711"/>
<feature type="binding site" evidence="7">
    <location>
        <position position="156"/>
    </location>
    <ligand>
        <name>Zn(2+)</name>
        <dbReference type="ChEBI" id="CHEBI:29105"/>
        <label>2</label>
    </ligand>
</feature>
<dbReference type="Gene3D" id="3.30.70.360">
    <property type="match status" value="1"/>
</dbReference>
<dbReference type="STRING" id="530564.Psta_4711"/>
<accession>D2R821</accession>
<organism evidence="9 10">
    <name type="scientific">Pirellula staleyi (strain ATCC 27377 / DSM 6068 / ICPB 4128)</name>
    <name type="common">Pirella staleyi</name>
    <dbReference type="NCBI Taxonomy" id="530564"/>
    <lineage>
        <taxon>Bacteria</taxon>
        <taxon>Pseudomonadati</taxon>
        <taxon>Planctomycetota</taxon>
        <taxon>Planctomycetia</taxon>
        <taxon>Pirellulales</taxon>
        <taxon>Pirellulaceae</taxon>
        <taxon>Pirellula</taxon>
    </lineage>
</organism>
<feature type="binding site" evidence="7">
    <location>
        <position position="122"/>
    </location>
    <ligand>
        <name>Zn(2+)</name>
        <dbReference type="ChEBI" id="CHEBI:29105"/>
        <label>2</label>
    </ligand>
</feature>
<dbReference type="GO" id="GO:0004177">
    <property type="term" value="F:aminopeptidase activity"/>
    <property type="evidence" value="ECO:0007669"/>
    <property type="project" value="UniProtKB-UniRule"/>
</dbReference>
<evidence type="ECO:0000256" key="1">
    <source>
        <dbReference type="ARBA" id="ARBA00001947"/>
    </source>
</evidence>
<dbReference type="PIRSF" id="PIRSF001123">
    <property type="entry name" value="PepA_GA"/>
    <property type="match status" value="1"/>
</dbReference>
<dbReference type="Gene3D" id="3.40.630.10">
    <property type="entry name" value="Zn peptidases"/>
    <property type="match status" value="1"/>
</dbReference>
<dbReference type="Pfam" id="PF07687">
    <property type="entry name" value="M20_dimer"/>
    <property type="match status" value="1"/>
</dbReference>
<dbReference type="InterPro" id="IPR002933">
    <property type="entry name" value="Peptidase_M20"/>
</dbReference>
<feature type="binding site" evidence="7">
    <location>
        <position position="122"/>
    </location>
    <ligand>
        <name>Zn(2+)</name>
        <dbReference type="ChEBI" id="CHEBI:29105"/>
        <label>1</label>
    </ligand>
</feature>
<keyword evidence="2 7" id="KW-0479">Metal-binding</keyword>
<evidence type="ECO:0000256" key="4">
    <source>
        <dbReference type="ARBA" id="ARBA00022833"/>
    </source>
</evidence>
<protein>
    <submittedName>
        <fullName evidence="9">Peptidase dimerization domain protein</fullName>
    </submittedName>
</protein>
<dbReference type="PANTHER" id="PTHR42994">
    <property type="entry name" value="PEPTIDASE T"/>
    <property type="match status" value="1"/>
</dbReference>
<dbReference type="OrthoDB" id="9804934at2"/>
<comment type="cofactor">
    <cofactor evidence="7">
        <name>a divalent metal cation</name>
        <dbReference type="ChEBI" id="CHEBI:60240"/>
    </cofactor>
    <text evidence="7">Binds 2 divalent metal cations per subunit.</text>
</comment>
<reference evidence="9 10" key="1">
    <citation type="journal article" date="2009" name="Stand. Genomic Sci.">
        <title>Complete genome sequence of Pirellula staleyi type strain (ATCC 27377).</title>
        <authorList>
            <person name="Clum A."/>
            <person name="Tindall B.J."/>
            <person name="Sikorski J."/>
            <person name="Ivanova N."/>
            <person name="Mavrommatis K."/>
            <person name="Lucas S."/>
            <person name="Glavina del Rio T."/>
            <person name="Nolan M."/>
            <person name="Chen F."/>
            <person name="Tice H."/>
            <person name="Pitluck S."/>
            <person name="Cheng J.F."/>
            <person name="Chertkov O."/>
            <person name="Brettin T."/>
            <person name="Han C."/>
            <person name="Detter J.C."/>
            <person name="Kuske C."/>
            <person name="Bruce D."/>
            <person name="Goodwin L."/>
            <person name="Ovchinikova G."/>
            <person name="Pati A."/>
            <person name="Mikhailova N."/>
            <person name="Chen A."/>
            <person name="Palaniappan K."/>
            <person name="Land M."/>
            <person name="Hauser L."/>
            <person name="Chang Y.J."/>
            <person name="Jeffries C.D."/>
            <person name="Chain P."/>
            <person name="Rohde M."/>
            <person name="Goker M."/>
            <person name="Bristow J."/>
            <person name="Eisen J.A."/>
            <person name="Markowitz V."/>
            <person name="Hugenholtz P."/>
            <person name="Kyrpides N.C."/>
            <person name="Klenk H.P."/>
            <person name="Lapidus A."/>
        </authorList>
    </citation>
    <scope>NUCLEOTIDE SEQUENCE [LARGE SCALE GENOMIC DNA]</scope>
    <source>
        <strain evidence="10">ATCC 27377 / DSM 6068 / ICPB 4128</strain>
    </source>
</reference>
<evidence type="ECO:0000256" key="7">
    <source>
        <dbReference type="PIRSR" id="PIRSR001123-2"/>
    </source>
</evidence>
<dbReference type="SUPFAM" id="SSF53187">
    <property type="entry name" value="Zn-dependent exopeptidases"/>
    <property type="match status" value="1"/>
</dbReference>
<keyword evidence="4" id="KW-0862">Zinc</keyword>
<dbReference type="InterPro" id="IPR008007">
    <property type="entry name" value="Peptidase_M42"/>
</dbReference>
<dbReference type="InterPro" id="IPR011650">
    <property type="entry name" value="Peptidase_M20_dimer"/>
</dbReference>
<comment type="similarity">
    <text evidence="5">Belongs to the peptidase M42 family.</text>
</comment>
<dbReference type="PANTHER" id="PTHR42994:SF2">
    <property type="entry name" value="PEPTIDASE"/>
    <property type="match status" value="1"/>
</dbReference>
<evidence type="ECO:0000256" key="2">
    <source>
        <dbReference type="ARBA" id="ARBA00022723"/>
    </source>
</evidence>
<feature type="domain" description="Peptidase M20 dimerisation" evidence="8">
    <location>
        <begin position="197"/>
        <end position="296"/>
    </location>
</feature>
<evidence type="ECO:0000256" key="6">
    <source>
        <dbReference type="PIRSR" id="PIRSR001123-1"/>
    </source>
</evidence>
<sequence>MLQSPATTTPEPDLSRATKLVVELMAIPGKSGEELTVAEFVKAKLLAAGASADTIRTDNANQKSVLKGNVGNLIMKLPGTVKGPRRMLTSHMDTVPLCVGCEPVIEGKIVKSANPSTALGADNRGGVAATLVAAIELLEKKLPHPPLTFCWFIQEEIGLHGARHLQQSLLGKPAMCFNWDGGAPDKLTVGATSGYRMDIKVHGIASHAGVAPEKGVSAIAIAAMAIADLARGGWHGLIKKGKFSGTSNVGVISGGDATNVVTDEVHVRAEARSHSPKFREKIIKEITKAFQKAAKELKSSEGRRGSVEIEGRLDYETFRLDPEHACVKLAEKACLEVGRSPIRAISNGGLDANWLNAHGIPTVTLGCGQVNVHTVKEQLDLPGFHDACRIALKLATV</sequence>
<dbReference type="Proteomes" id="UP000001887">
    <property type="component" value="Chromosome"/>
</dbReference>
<dbReference type="AlphaFoldDB" id="D2R821"/>
<dbReference type="EMBL" id="CP001848">
    <property type="protein sequence ID" value="ADB19352.1"/>
    <property type="molecule type" value="Genomic_DNA"/>
</dbReference>
<dbReference type="HOGENOM" id="CLU_021802_6_0_0"/>
<keyword evidence="3" id="KW-0378">Hydrolase</keyword>
<dbReference type="Pfam" id="PF01546">
    <property type="entry name" value="Peptidase_M20"/>
    <property type="match status" value="1"/>
</dbReference>